<evidence type="ECO:0000313" key="1">
    <source>
        <dbReference type="EMBL" id="KAJ1141618.1"/>
    </source>
</evidence>
<dbReference type="EMBL" id="JANPWB010000010">
    <property type="protein sequence ID" value="KAJ1141618.1"/>
    <property type="molecule type" value="Genomic_DNA"/>
</dbReference>
<comment type="caution">
    <text evidence="1">The sequence shown here is derived from an EMBL/GenBank/DDBJ whole genome shotgun (WGS) entry which is preliminary data.</text>
</comment>
<evidence type="ECO:0000313" key="2">
    <source>
        <dbReference type="Proteomes" id="UP001066276"/>
    </source>
</evidence>
<organism evidence="1 2">
    <name type="scientific">Pleurodeles waltl</name>
    <name type="common">Iberian ribbed newt</name>
    <dbReference type="NCBI Taxonomy" id="8319"/>
    <lineage>
        <taxon>Eukaryota</taxon>
        <taxon>Metazoa</taxon>
        <taxon>Chordata</taxon>
        <taxon>Craniata</taxon>
        <taxon>Vertebrata</taxon>
        <taxon>Euteleostomi</taxon>
        <taxon>Amphibia</taxon>
        <taxon>Batrachia</taxon>
        <taxon>Caudata</taxon>
        <taxon>Salamandroidea</taxon>
        <taxon>Salamandridae</taxon>
        <taxon>Pleurodelinae</taxon>
        <taxon>Pleurodeles</taxon>
    </lineage>
</organism>
<sequence length="100" mass="11466">MEGWGRGSVVLPYDLQILYLPGRPLDSMGEQVSKNDTSSTNRWRSLDMNRFYMRVDDHKHKSDMESAAPAHSGLSSRGFCVFIYSSTAEYRPSTIRRFNV</sequence>
<gene>
    <name evidence="1" type="ORF">NDU88_007946</name>
</gene>
<accession>A0AAV7QT51</accession>
<proteinExistence type="predicted"/>
<dbReference type="Proteomes" id="UP001066276">
    <property type="component" value="Chromosome 6"/>
</dbReference>
<name>A0AAV7QT51_PLEWA</name>
<protein>
    <submittedName>
        <fullName evidence="1">Uncharacterized protein</fullName>
    </submittedName>
</protein>
<dbReference type="AlphaFoldDB" id="A0AAV7QT51"/>
<reference evidence="1" key="1">
    <citation type="journal article" date="2022" name="bioRxiv">
        <title>Sequencing and chromosome-scale assembly of the giantPleurodeles waltlgenome.</title>
        <authorList>
            <person name="Brown T."/>
            <person name="Elewa A."/>
            <person name="Iarovenko S."/>
            <person name="Subramanian E."/>
            <person name="Araus A.J."/>
            <person name="Petzold A."/>
            <person name="Susuki M."/>
            <person name="Suzuki K.-i.T."/>
            <person name="Hayashi T."/>
            <person name="Toyoda A."/>
            <person name="Oliveira C."/>
            <person name="Osipova E."/>
            <person name="Leigh N.D."/>
            <person name="Simon A."/>
            <person name="Yun M.H."/>
        </authorList>
    </citation>
    <scope>NUCLEOTIDE SEQUENCE</scope>
    <source>
        <strain evidence="1">20211129_DDA</strain>
        <tissue evidence="1">Liver</tissue>
    </source>
</reference>
<keyword evidence="2" id="KW-1185">Reference proteome</keyword>